<feature type="compositionally biased region" description="Basic and acidic residues" evidence="1">
    <location>
        <begin position="528"/>
        <end position="553"/>
    </location>
</feature>
<feature type="region of interest" description="Disordered" evidence="1">
    <location>
        <begin position="140"/>
        <end position="171"/>
    </location>
</feature>
<feature type="compositionally biased region" description="Basic and acidic residues" evidence="1">
    <location>
        <begin position="305"/>
        <end position="336"/>
    </location>
</feature>
<dbReference type="PANTHER" id="PTHR41148">
    <property type="entry name" value="LP09875P"/>
    <property type="match status" value="1"/>
</dbReference>
<evidence type="ECO:0000256" key="1">
    <source>
        <dbReference type="SAM" id="MobiDB-lite"/>
    </source>
</evidence>
<feature type="compositionally biased region" description="Polar residues" evidence="1">
    <location>
        <begin position="345"/>
        <end position="354"/>
    </location>
</feature>
<feature type="compositionally biased region" description="Basic and acidic residues" evidence="1">
    <location>
        <begin position="616"/>
        <end position="679"/>
    </location>
</feature>
<gene>
    <name evidence="2" type="ORF">ILUMI_22422</name>
</gene>
<sequence length="826" mass="97464">MTESKGLRGSDFVLPVIQHLVEREKDVEPFKVTLQVSHKGLKIIQNIVTQGSKNSKPKNETIKHFIPHNTITCVYQQEDIIACILLLFNPVTKCPLHVHAYRCDSLETATLLKQQLQTLIERPENQKKFGEIENRLKTPKETKKIDSSLGSDTGTSTRESESSEERFGNDNTRVATLYDSVAAELRAKLNKNDVPILLPPRDYDTVHRQKGNLTGIELRRCLNASIVGQNVKTGRRIESSGGSSGIGSDHAPSPDSPDAPDTRFNTIDNQSTSDEEWNAEVADSTLYLMHGTSEVTLPRPSTHSQSEKSHKNDSIKGDSRFSRYEESRRDDKPDKHHLSKFLYNERQSQTQSPRPKSLERRYNNDVEKNGNLDKRRNDRYHEDDDFDEWQQNPRHLREKYIENSRNSKQRQEYDDDVRYRGHSKYEKHEEDRYRFNEYEEELRDYKEPPVPKTRQKYAAEESKFYSENSRFKENGRYYKDGAKSMERSKQKNVSDESRYYTNEKKGSRSESGLERYSIHSDSMQPSEKSSRSKYSHDDYLIENDSRKRPELRQRSPSPVENVSPRDRFKDAKEKFLLLEKERIEEQERLRKETPISPTRKERHFMKRHESMAYSNPKDRFERYEKYDGRDNGRERYYDENRYEGEEHIRPEPAPRTMIHENVRYRKDGPVDRYRNSEKYEPKRRSMFSLIEEEHRKNSNEIAKELKRRSYMENNGYGDDFYRDRDRDRDRSFTELPESERYSTLERDGYHYSKSSVELDKVGEMKYDQKFLKNQKVKNAAGYRHSYAEPKLKMEKSGKKHFPDMLHRTNSSVSNSGRVGIASVHPY</sequence>
<feature type="compositionally biased region" description="Basic and acidic residues" evidence="1">
    <location>
        <begin position="457"/>
        <end position="518"/>
    </location>
</feature>
<dbReference type="SUPFAM" id="SSF50729">
    <property type="entry name" value="PH domain-like"/>
    <property type="match status" value="1"/>
</dbReference>
<feature type="compositionally biased region" description="Low complexity" evidence="1">
    <location>
        <begin position="147"/>
        <end position="157"/>
    </location>
</feature>
<feature type="compositionally biased region" description="Polar residues" evidence="1">
    <location>
        <begin position="263"/>
        <end position="272"/>
    </location>
</feature>
<feature type="compositionally biased region" description="Basic and acidic residues" evidence="1">
    <location>
        <begin position="409"/>
        <end position="449"/>
    </location>
</feature>
<evidence type="ECO:0008006" key="4">
    <source>
        <dbReference type="Google" id="ProtNLM"/>
    </source>
</evidence>
<dbReference type="PANTHER" id="PTHR41148:SF1">
    <property type="entry name" value="LP09875P"/>
    <property type="match status" value="1"/>
</dbReference>
<feature type="region of interest" description="Disordered" evidence="1">
    <location>
        <begin position="233"/>
        <end position="276"/>
    </location>
</feature>
<feature type="compositionally biased region" description="Polar residues" evidence="1">
    <location>
        <begin position="295"/>
        <end position="304"/>
    </location>
</feature>
<accession>A0A8K0CFV5</accession>
<feature type="region of interest" description="Disordered" evidence="1">
    <location>
        <begin position="807"/>
        <end position="826"/>
    </location>
</feature>
<protein>
    <recommendedName>
        <fullName evidence="4">PID domain-containing protein</fullName>
    </recommendedName>
</protein>
<proteinExistence type="predicted"/>
<dbReference type="Proteomes" id="UP000801492">
    <property type="component" value="Unassembled WGS sequence"/>
</dbReference>
<evidence type="ECO:0000313" key="3">
    <source>
        <dbReference type="Proteomes" id="UP000801492"/>
    </source>
</evidence>
<feature type="compositionally biased region" description="Basic and acidic residues" evidence="1">
    <location>
        <begin position="158"/>
        <end position="168"/>
    </location>
</feature>
<organism evidence="2 3">
    <name type="scientific">Ignelater luminosus</name>
    <name type="common">Cucubano</name>
    <name type="synonym">Pyrophorus luminosus</name>
    <dbReference type="NCBI Taxonomy" id="2038154"/>
    <lineage>
        <taxon>Eukaryota</taxon>
        <taxon>Metazoa</taxon>
        <taxon>Ecdysozoa</taxon>
        <taxon>Arthropoda</taxon>
        <taxon>Hexapoda</taxon>
        <taxon>Insecta</taxon>
        <taxon>Pterygota</taxon>
        <taxon>Neoptera</taxon>
        <taxon>Endopterygota</taxon>
        <taxon>Coleoptera</taxon>
        <taxon>Polyphaga</taxon>
        <taxon>Elateriformia</taxon>
        <taxon>Elateroidea</taxon>
        <taxon>Elateridae</taxon>
        <taxon>Agrypninae</taxon>
        <taxon>Pyrophorini</taxon>
        <taxon>Ignelater</taxon>
    </lineage>
</organism>
<feature type="compositionally biased region" description="Basic and acidic residues" evidence="1">
    <location>
        <begin position="356"/>
        <end position="382"/>
    </location>
</feature>
<reference evidence="2" key="1">
    <citation type="submission" date="2019-08" db="EMBL/GenBank/DDBJ databases">
        <title>The genome of the North American firefly Photinus pyralis.</title>
        <authorList>
            <consortium name="Photinus pyralis genome working group"/>
            <person name="Fallon T.R."/>
            <person name="Sander Lower S.E."/>
            <person name="Weng J.-K."/>
        </authorList>
    </citation>
    <scope>NUCLEOTIDE SEQUENCE</scope>
    <source>
        <strain evidence="2">TRF0915ILg1</strain>
        <tissue evidence="2">Whole body</tissue>
    </source>
</reference>
<comment type="caution">
    <text evidence="2">The sequence shown here is derived from an EMBL/GenBank/DDBJ whole genome shotgun (WGS) entry which is preliminary data.</text>
</comment>
<dbReference type="AlphaFoldDB" id="A0A8K0CFV5"/>
<dbReference type="OrthoDB" id="9994380at2759"/>
<feature type="region of interest" description="Disordered" evidence="1">
    <location>
        <begin position="295"/>
        <end position="567"/>
    </location>
</feature>
<feature type="compositionally biased region" description="Polar residues" evidence="1">
    <location>
        <begin position="807"/>
        <end position="816"/>
    </location>
</feature>
<name>A0A8K0CFV5_IGNLU</name>
<keyword evidence="3" id="KW-1185">Reference proteome</keyword>
<evidence type="ECO:0000313" key="2">
    <source>
        <dbReference type="EMBL" id="KAF2883758.1"/>
    </source>
</evidence>
<dbReference type="EMBL" id="VTPC01090297">
    <property type="protein sequence ID" value="KAF2883758.1"/>
    <property type="molecule type" value="Genomic_DNA"/>
</dbReference>
<feature type="region of interest" description="Disordered" evidence="1">
    <location>
        <begin position="587"/>
        <end position="679"/>
    </location>
</feature>